<dbReference type="InterPro" id="IPR014048">
    <property type="entry name" value="MethylDNA_cys_MeTrfase_DNA-bd"/>
</dbReference>
<reference evidence="3 4" key="1">
    <citation type="submission" date="2018-08" db="EMBL/GenBank/DDBJ databases">
        <title>A genome reference for cultivated species of the human gut microbiota.</title>
        <authorList>
            <person name="Zou Y."/>
            <person name="Xue W."/>
            <person name="Luo G."/>
        </authorList>
    </citation>
    <scope>NUCLEOTIDE SEQUENCE [LARGE SCALE GENOMIC DNA]</scope>
    <source>
        <strain evidence="3 4">AM30-5LB</strain>
    </source>
</reference>
<keyword evidence="3" id="KW-0489">Methyltransferase</keyword>
<dbReference type="InterPro" id="IPR036631">
    <property type="entry name" value="MGMT_N_sf"/>
</dbReference>
<dbReference type="GO" id="GO:0032259">
    <property type="term" value="P:methylation"/>
    <property type="evidence" value="ECO:0007669"/>
    <property type="project" value="UniProtKB-KW"/>
</dbReference>
<sequence length="206" mass="21563">MAGTRGARMITTIYHSPLGDISLAATARGLAGLWFRGVDCVPSKCADSARFDMNGGGLIDPDSAATVEEIEGCDALSGARPMCASSPAHGSAIAVLERSWAWLNAYFAGQAPRWVPPMDFGGDDFEHAVCVALLGVPYGEVVTVDEVAASVASRIGGAPDVCAVRDAALRCPVRVIVPIHRVEGLLTPDDPRERVSVALRTLEATC</sequence>
<dbReference type="AlphaFoldDB" id="A0A414FWR1"/>
<dbReference type="GO" id="GO:0006281">
    <property type="term" value="P:DNA repair"/>
    <property type="evidence" value="ECO:0007669"/>
    <property type="project" value="InterPro"/>
</dbReference>
<dbReference type="InterPro" id="IPR036388">
    <property type="entry name" value="WH-like_DNA-bd_sf"/>
</dbReference>
<organism evidence="3 4">
    <name type="scientific">Collinsella intestinalis</name>
    <dbReference type="NCBI Taxonomy" id="147207"/>
    <lineage>
        <taxon>Bacteria</taxon>
        <taxon>Bacillati</taxon>
        <taxon>Actinomycetota</taxon>
        <taxon>Coriobacteriia</taxon>
        <taxon>Coriobacteriales</taxon>
        <taxon>Coriobacteriaceae</taxon>
        <taxon>Collinsella</taxon>
    </lineage>
</organism>
<accession>A0A414FWR1</accession>
<feature type="domain" description="Methylated-DNA-[protein]-cysteine S-methyltransferase DNA binding" evidence="2">
    <location>
        <begin position="124"/>
        <end position="182"/>
    </location>
</feature>
<protein>
    <submittedName>
        <fullName evidence="3">Methylated-DNA--[protein]-cysteine S-methyltransferase</fullName>
    </submittedName>
</protein>
<evidence type="ECO:0000259" key="2">
    <source>
        <dbReference type="Pfam" id="PF01035"/>
    </source>
</evidence>
<dbReference type="SUPFAM" id="SSF46767">
    <property type="entry name" value="Methylated DNA-protein cysteine methyltransferase, C-terminal domain"/>
    <property type="match status" value="1"/>
</dbReference>
<dbReference type="EMBL" id="QSJI01000003">
    <property type="protein sequence ID" value="RHD55962.1"/>
    <property type="molecule type" value="Genomic_DNA"/>
</dbReference>
<keyword evidence="3" id="KW-0808">Transferase</keyword>
<dbReference type="Pfam" id="PF01035">
    <property type="entry name" value="DNA_binding_1"/>
    <property type="match status" value="1"/>
</dbReference>
<dbReference type="OrthoDB" id="9811249at2"/>
<dbReference type="Proteomes" id="UP000286050">
    <property type="component" value="Unassembled WGS sequence"/>
</dbReference>
<name>A0A414FWR1_9ACTN</name>
<dbReference type="SUPFAM" id="SSF53155">
    <property type="entry name" value="Methylated DNA-protein cysteine methyltransferase domain"/>
    <property type="match status" value="1"/>
</dbReference>
<evidence type="ECO:0000313" key="4">
    <source>
        <dbReference type="Proteomes" id="UP000286050"/>
    </source>
</evidence>
<dbReference type="InterPro" id="IPR036217">
    <property type="entry name" value="MethylDNA_cys_MeTrfase_DNAb"/>
</dbReference>
<comment type="caution">
    <text evidence="3">The sequence shown here is derived from an EMBL/GenBank/DDBJ whole genome shotgun (WGS) entry which is preliminary data.</text>
</comment>
<evidence type="ECO:0000256" key="1">
    <source>
        <dbReference type="ARBA" id="ARBA00022763"/>
    </source>
</evidence>
<gene>
    <name evidence="3" type="ORF">DW787_04560</name>
</gene>
<dbReference type="Gene3D" id="3.30.160.70">
    <property type="entry name" value="Methylated DNA-protein cysteine methyltransferase domain"/>
    <property type="match status" value="1"/>
</dbReference>
<dbReference type="GO" id="GO:0003908">
    <property type="term" value="F:methylated-DNA-[protein]-cysteine S-methyltransferase activity"/>
    <property type="evidence" value="ECO:0007669"/>
    <property type="project" value="InterPro"/>
</dbReference>
<dbReference type="Gene3D" id="1.10.10.10">
    <property type="entry name" value="Winged helix-like DNA-binding domain superfamily/Winged helix DNA-binding domain"/>
    <property type="match status" value="1"/>
</dbReference>
<proteinExistence type="predicted"/>
<keyword evidence="1" id="KW-0227">DNA damage</keyword>
<evidence type="ECO:0000313" key="3">
    <source>
        <dbReference type="EMBL" id="RHD55962.1"/>
    </source>
</evidence>